<dbReference type="GO" id="GO:0071111">
    <property type="term" value="F:cyclic-guanylate-specific phosphodiesterase activity"/>
    <property type="evidence" value="ECO:0007669"/>
    <property type="project" value="InterPro"/>
</dbReference>
<evidence type="ECO:0000256" key="3">
    <source>
        <dbReference type="SAM" id="Phobius"/>
    </source>
</evidence>
<sequence>MKNGTESPRGKPTGPLGRVFGWLRSLRALMLIVALVVSVLVTAAVYLVTESVFTQAVQRASVQNARVLADGTFNAMYQIMRQGWTRDQLNEFLDSLNQRADPGAVINVYRGSRVNELFGRLEQPAPDPTAMAAFETRRTHVEAGDQMVRYDRPLVANAECLQCHVNADAGDVLGVLSIRQPVGPMIEQAHDELVDRLMLIVPAPLLAALLIAGLLSWRLGRSVKRLNRSVEQVNRVEDLADLRFAGASTGFTEFDEVLSRVDALTDKVRHVAIDRNLLEFEIGLLEHFVITSDVVRDWRRYVRDLLEEINRQFSVHGVFTAFSIADRPIGVDVFWHGPVDEVVAARLDQEISRQVGEGLGDGLGGQTHEVTPRQHPGKDGVPVTDAGRLDLHTKILSMDLPPMRGMVGLIVPMGEARVPVKKLVIESILSTLINVVGSVRAIERHTEDLEYFATRDPLTRLYNQRMFWSLLDYEIGRARRHEYRFGLMVIDLDDFKRVNDRYGHGFGDDYLRRVADLLADGLRDGDIVARYGGDEFVAILPDADDDIADQVAGRLLARAQQTVIAAPDGESLRLSLSIGLAVGPVDAADPASAQALFSLADQAMYRAKAAGKNRLAVANRDEVRAVEQVEGASAEAITAIDPDTVSVVYQSIRQANGEVIGAEVFARARVGERLVPAADFVRALGRDQLIDRVDRRVVERVLGDPAIRGFAGRLFFNIAPTSLMEARFVDFLLTAVERSTLAPGQVVIEISESPLAGEIGALAGPLGDLRAAGLRLAIDHAGSGRETLSYLRRFEVDYVKIEADWLCDRKVSRRDRAFIDGLLTIAETLGVTVIAHNVETDAQVELIRGLAIDLMQGYRFARESSTPPVVPAAVSDRGGPA</sequence>
<dbReference type="Gene3D" id="3.30.70.270">
    <property type="match status" value="1"/>
</dbReference>
<dbReference type="FunFam" id="3.30.70.270:FF:000001">
    <property type="entry name" value="Diguanylate cyclase domain protein"/>
    <property type="match status" value="1"/>
</dbReference>
<evidence type="ECO:0000256" key="2">
    <source>
        <dbReference type="SAM" id="MobiDB-lite"/>
    </source>
</evidence>
<evidence type="ECO:0000256" key="1">
    <source>
        <dbReference type="ARBA" id="ARBA00001946"/>
    </source>
</evidence>
<dbReference type="SMART" id="SM00267">
    <property type="entry name" value="GGDEF"/>
    <property type="match status" value="1"/>
</dbReference>
<reference evidence="6 7" key="1">
    <citation type="submission" date="2019-11" db="EMBL/GenBank/DDBJ databases">
        <authorList>
            <person name="Zhang J."/>
            <person name="Sun C."/>
        </authorList>
    </citation>
    <scope>NUCLEOTIDE SEQUENCE [LARGE SCALE GENOMIC DNA]</scope>
    <source>
        <strain evidence="7">sp2</strain>
    </source>
</reference>
<dbReference type="InterPro" id="IPR000160">
    <property type="entry name" value="GGDEF_dom"/>
</dbReference>
<comment type="cofactor">
    <cofactor evidence="1">
        <name>Mg(2+)</name>
        <dbReference type="ChEBI" id="CHEBI:18420"/>
    </cofactor>
</comment>
<keyword evidence="3" id="KW-0812">Transmembrane</keyword>
<evidence type="ECO:0000259" key="4">
    <source>
        <dbReference type="PROSITE" id="PS50883"/>
    </source>
</evidence>
<dbReference type="KEGG" id="ghl:GM160_00335"/>
<dbReference type="PANTHER" id="PTHR33121:SF70">
    <property type="entry name" value="SIGNALING PROTEIN YKOW"/>
    <property type="match status" value="1"/>
</dbReference>
<dbReference type="Proteomes" id="UP000427716">
    <property type="component" value="Chromosome"/>
</dbReference>
<feature type="transmembrane region" description="Helical" evidence="3">
    <location>
        <begin position="28"/>
        <end position="49"/>
    </location>
</feature>
<dbReference type="RefSeq" id="WP_156227285.1">
    <property type="nucleotide sequence ID" value="NZ_CP046415.1"/>
</dbReference>
<dbReference type="InterPro" id="IPR043128">
    <property type="entry name" value="Rev_trsase/Diguanyl_cyclase"/>
</dbReference>
<gene>
    <name evidence="6" type="ORF">GM160_00335</name>
</gene>
<dbReference type="NCBIfam" id="TIGR00254">
    <property type="entry name" value="GGDEF"/>
    <property type="match status" value="1"/>
</dbReference>
<feature type="domain" description="EAL" evidence="4">
    <location>
        <begin position="626"/>
        <end position="877"/>
    </location>
</feature>
<proteinExistence type="predicted"/>
<dbReference type="SUPFAM" id="SSF141868">
    <property type="entry name" value="EAL domain-like"/>
    <property type="match status" value="1"/>
</dbReference>
<keyword evidence="3" id="KW-1133">Transmembrane helix</keyword>
<name>A0A6I6D290_9GAMM</name>
<evidence type="ECO:0000259" key="5">
    <source>
        <dbReference type="PROSITE" id="PS50887"/>
    </source>
</evidence>
<accession>A0A6I6D290</accession>
<dbReference type="Pfam" id="PF00563">
    <property type="entry name" value="EAL"/>
    <property type="match status" value="1"/>
</dbReference>
<keyword evidence="7" id="KW-1185">Reference proteome</keyword>
<feature type="transmembrane region" description="Helical" evidence="3">
    <location>
        <begin position="197"/>
        <end position="217"/>
    </location>
</feature>
<dbReference type="PANTHER" id="PTHR33121">
    <property type="entry name" value="CYCLIC DI-GMP PHOSPHODIESTERASE PDEF"/>
    <property type="match status" value="1"/>
</dbReference>
<dbReference type="Pfam" id="PF00990">
    <property type="entry name" value="GGDEF"/>
    <property type="match status" value="1"/>
</dbReference>
<dbReference type="PROSITE" id="PS50887">
    <property type="entry name" value="GGDEF"/>
    <property type="match status" value="1"/>
</dbReference>
<dbReference type="AlphaFoldDB" id="A0A6I6D290"/>
<dbReference type="CDD" id="cd01948">
    <property type="entry name" value="EAL"/>
    <property type="match status" value="1"/>
</dbReference>
<dbReference type="SMART" id="SM00052">
    <property type="entry name" value="EAL"/>
    <property type="match status" value="1"/>
</dbReference>
<evidence type="ECO:0000313" key="7">
    <source>
        <dbReference type="Proteomes" id="UP000427716"/>
    </source>
</evidence>
<dbReference type="InterPro" id="IPR050706">
    <property type="entry name" value="Cyclic-di-GMP_PDE-like"/>
</dbReference>
<keyword evidence="3" id="KW-0472">Membrane</keyword>
<dbReference type="Gene3D" id="3.20.20.450">
    <property type="entry name" value="EAL domain"/>
    <property type="match status" value="1"/>
</dbReference>
<dbReference type="Gene3D" id="3.30.450.290">
    <property type="match status" value="1"/>
</dbReference>
<feature type="region of interest" description="Disordered" evidence="2">
    <location>
        <begin position="362"/>
        <end position="383"/>
    </location>
</feature>
<organism evidence="6 7">
    <name type="scientific">Guyparkeria halophila</name>
    <dbReference type="NCBI Taxonomy" id="47960"/>
    <lineage>
        <taxon>Bacteria</taxon>
        <taxon>Pseudomonadati</taxon>
        <taxon>Pseudomonadota</taxon>
        <taxon>Gammaproteobacteria</taxon>
        <taxon>Chromatiales</taxon>
        <taxon>Thioalkalibacteraceae</taxon>
        <taxon>Guyparkeria</taxon>
    </lineage>
</organism>
<feature type="domain" description="GGDEF" evidence="5">
    <location>
        <begin position="483"/>
        <end position="620"/>
    </location>
</feature>
<evidence type="ECO:0000313" key="6">
    <source>
        <dbReference type="EMBL" id="QGT77451.1"/>
    </source>
</evidence>
<dbReference type="EMBL" id="CP046415">
    <property type="protein sequence ID" value="QGT77451.1"/>
    <property type="molecule type" value="Genomic_DNA"/>
</dbReference>
<dbReference type="SUPFAM" id="SSF55073">
    <property type="entry name" value="Nucleotide cyclase"/>
    <property type="match status" value="1"/>
</dbReference>
<dbReference type="PROSITE" id="PS50883">
    <property type="entry name" value="EAL"/>
    <property type="match status" value="1"/>
</dbReference>
<protein>
    <submittedName>
        <fullName evidence="6">Diguanylate cyclase</fullName>
    </submittedName>
</protein>
<dbReference type="InterPro" id="IPR001633">
    <property type="entry name" value="EAL_dom"/>
</dbReference>
<dbReference type="InterPro" id="IPR029787">
    <property type="entry name" value="Nucleotide_cyclase"/>
</dbReference>
<dbReference type="InterPro" id="IPR035919">
    <property type="entry name" value="EAL_sf"/>
</dbReference>
<dbReference type="CDD" id="cd01949">
    <property type="entry name" value="GGDEF"/>
    <property type="match status" value="1"/>
</dbReference>